<name>A0ABU8SUH0_9GAMM</name>
<organism evidence="3 4">
    <name type="scientific">Pseudoalteromonas lipolytica</name>
    <dbReference type="NCBI Taxonomy" id="570156"/>
    <lineage>
        <taxon>Bacteria</taxon>
        <taxon>Pseudomonadati</taxon>
        <taxon>Pseudomonadota</taxon>
        <taxon>Gammaproteobacteria</taxon>
        <taxon>Alteromonadales</taxon>
        <taxon>Pseudoalteromonadaceae</taxon>
        <taxon>Pseudoalteromonas</taxon>
    </lineage>
</organism>
<feature type="region of interest" description="Disordered" evidence="1">
    <location>
        <begin position="601"/>
        <end position="624"/>
    </location>
</feature>
<feature type="domain" description="Integrase catalytic" evidence="2">
    <location>
        <begin position="258"/>
        <end position="462"/>
    </location>
</feature>
<evidence type="ECO:0000256" key="1">
    <source>
        <dbReference type="SAM" id="MobiDB-lite"/>
    </source>
</evidence>
<dbReference type="Proteomes" id="UP001377972">
    <property type="component" value="Unassembled WGS sequence"/>
</dbReference>
<proteinExistence type="predicted"/>
<dbReference type="Gene3D" id="3.30.420.10">
    <property type="entry name" value="Ribonuclease H-like superfamily/Ribonuclease H"/>
    <property type="match status" value="1"/>
</dbReference>
<feature type="compositionally biased region" description="Basic and acidic residues" evidence="1">
    <location>
        <begin position="601"/>
        <end position="610"/>
    </location>
</feature>
<comment type="caution">
    <text evidence="3">The sequence shown here is derived from an EMBL/GenBank/DDBJ whole genome shotgun (WGS) entry which is preliminary data.</text>
</comment>
<dbReference type="PROSITE" id="PS50994">
    <property type="entry name" value="INTEGRASE"/>
    <property type="match status" value="1"/>
</dbReference>
<evidence type="ECO:0000313" key="4">
    <source>
        <dbReference type="Proteomes" id="UP001377972"/>
    </source>
</evidence>
<dbReference type="EMBL" id="JAQPZS010000009">
    <property type="protein sequence ID" value="MEJ6496676.1"/>
    <property type="molecule type" value="Genomic_DNA"/>
</dbReference>
<dbReference type="RefSeq" id="WP_063704106.1">
    <property type="nucleotide sequence ID" value="NZ_JAQPZS010000009.1"/>
</dbReference>
<keyword evidence="4" id="KW-1185">Reference proteome</keyword>
<evidence type="ECO:0000259" key="2">
    <source>
        <dbReference type="PROSITE" id="PS50994"/>
    </source>
</evidence>
<dbReference type="InterPro" id="IPR012337">
    <property type="entry name" value="RNaseH-like_sf"/>
</dbReference>
<dbReference type="InterPro" id="IPR001584">
    <property type="entry name" value="Integrase_cat-core"/>
</dbReference>
<reference evidence="3 4" key="1">
    <citation type="submission" date="2023-01" db="EMBL/GenBank/DDBJ databases">
        <title>Trichodesmium-associated heterotrophic epibiont bacteria.</title>
        <authorList>
            <person name="Cleveland C.S."/>
            <person name="Webb E.A."/>
        </authorList>
    </citation>
    <scope>NUCLEOTIDE SEQUENCE [LARGE SCALE GENOMIC DNA]</scope>
    <source>
        <strain evidence="3 4">USCH2</strain>
    </source>
</reference>
<dbReference type="SUPFAM" id="SSF53098">
    <property type="entry name" value="Ribonuclease H-like"/>
    <property type="match status" value="1"/>
</dbReference>
<gene>
    <name evidence="3" type="ORF">PQI24_11565</name>
</gene>
<sequence>MSGVVKIGMKFQMDSSSYIVRSIVREHLDNMIFYSLFDDDSQKMSNARIECMTQSELHKKLINSEALLYERASDIPMQQLLTENQLNQMSMWQAFFDMHFEKHSKNFTAKHNVDETIAAFNWQSYNSRKYSRSTCQAKIKAYRDSGCDIRSSIGHGHHEKKGSKRLTAATEDLIYEYFCDYYLVRSDATAKSVHAIADMLRAKIRELSKSKPACYPVIPCVDTIYRRFRETLALLTTQKTLSKAEAKKLRYKLGREFVPEDPLERVEMDAVYINQGLNNDANKFLGTIVMMIAIDTCTRCPLGYSIRVGKNASESADLAVECLKSVVTPKDNPLWPCFGVPVKLVNDATTATKGNIFKSLALQLGANSITTRTGEGQSKPFIESFFRTLRREFLSKLPGYLGSKTRINNSHLEATEDAELHASMTLEEFVAAFEDYITNVYMQSAHSGLKNRAPVDVWMNAISKNPLLQTVPAPDTDLSEFRGCYRAKCTLYGNGSIKLKNEQYVSDELKALNLAGVKSVECFYSDIDTSSVVVKYQNDTFIVPIREMNHHDDAGVQQAELDVARNAQFSECDVVERKHYEYKSGSKRGLPNFKKAKQKQAEKRELESGRKQPSRTKYNNNKAIDVDSVDAREQILNSLNAQVAAEEDIDTGATFDDFEPGGEL</sequence>
<dbReference type="InterPro" id="IPR036397">
    <property type="entry name" value="RNaseH_sf"/>
</dbReference>
<accession>A0ABU8SUH0</accession>
<evidence type="ECO:0000313" key="3">
    <source>
        <dbReference type="EMBL" id="MEJ6496676.1"/>
    </source>
</evidence>
<protein>
    <submittedName>
        <fullName evidence="3">DDE-type integrase/transposase/recombinase</fullName>
    </submittedName>
</protein>